<sequence length="93" mass="10384">MQRIIVTPKEYQKCIYVDTAGIEGKKMSLPGEVSITTSWYSREVSRSHSTHWKRGAANCIGLTNGEELNAILLEIRGGALIFANWVTDSQENL</sequence>
<dbReference type="Proteomes" id="UP001230915">
    <property type="component" value="Unassembled WGS sequence"/>
</dbReference>
<protein>
    <submittedName>
        <fullName evidence="1">Uncharacterized protein</fullName>
    </submittedName>
</protein>
<gene>
    <name evidence="1" type="ORF">RBU60_12800</name>
</gene>
<proteinExistence type="predicted"/>
<dbReference type="EMBL" id="JAVHUL010000045">
    <property type="protein sequence ID" value="MDQ7918450.1"/>
    <property type="molecule type" value="Genomic_DNA"/>
</dbReference>
<dbReference type="RefSeq" id="WP_308865445.1">
    <property type="nucleotide sequence ID" value="NZ_JAVHUL010000045.1"/>
</dbReference>
<evidence type="ECO:0000313" key="2">
    <source>
        <dbReference type="Proteomes" id="UP001230915"/>
    </source>
</evidence>
<keyword evidence="2" id="KW-1185">Reference proteome</keyword>
<reference evidence="1 2" key="1">
    <citation type="submission" date="2023-08" db="EMBL/GenBank/DDBJ databases">
        <title>Mesonia sp. MT50, isolated from deep-sea sediment of the Mariana Trench.</title>
        <authorList>
            <person name="Fu H."/>
        </authorList>
    </citation>
    <scope>NUCLEOTIDE SEQUENCE [LARGE SCALE GENOMIC DNA]</scope>
    <source>
        <strain evidence="1 2">MT50</strain>
    </source>
</reference>
<organism evidence="1 2">
    <name type="scientific">Mesonia profundi</name>
    <dbReference type="NCBI Taxonomy" id="3070998"/>
    <lineage>
        <taxon>Bacteria</taxon>
        <taxon>Pseudomonadati</taxon>
        <taxon>Bacteroidota</taxon>
        <taxon>Flavobacteriia</taxon>
        <taxon>Flavobacteriales</taxon>
        <taxon>Flavobacteriaceae</taxon>
        <taxon>Mesonia</taxon>
    </lineage>
</organism>
<evidence type="ECO:0000313" key="1">
    <source>
        <dbReference type="EMBL" id="MDQ7918450.1"/>
    </source>
</evidence>
<accession>A0ABU1A413</accession>
<name>A0ABU1A413_9FLAO</name>
<comment type="caution">
    <text evidence="1">The sequence shown here is derived from an EMBL/GenBank/DDBJ whole genome shotgun (WGS) entry which is preliminary data.</text>
</comment>